<evidence type="ECO:0000313" key="1">
    <source>
        <dbReference type="EMBL" id="BFP55088.1"/>
    </source>
</evidence>
<proteinExistence type="predicted"/>
<dbReference type="EMBL" id="AP035884">
    <property type="protein sequence ID" value="BFP55088.1"/>
    <property type="molecule type" value="Genomic_DNA"/>
</dbReference>
<gene>
    <name evidence="1" type="ORF">SCMC78_48950</name>
</gene>
<evidence type="ECO:0008006" key="2">
    <source>
        <dbReference type="Google" id="ProtNLM"/>
    </source>
</evidence>
<dbReference type="KEGG" id="stcm:SCMC78_48950"/>
<dbReference type="AlphaFoldDB" id="A0AB33KN68"/>
<accession>A0AB33KN68</accession>
<name>A0AB33KN68_9ACTN</name>
<protein>
    <recommendedName>
        <fullName evidence="2">Transposase</fullName>
    </recommendedName>
</protein>
<reference evidence="1" key="1">
    <citation type="submission" date="2024-07" db="EMBL/GenBank/DDBJ databases">
        <title>Complete genome sequences of cellulolytic bacteria, Kitasatospora sp. CMC57 and Streptomyces sp. CMC78, isolated from Japanese agricultural soil.</title>
        <authorList>
            <person name="Hashimoto T."/>
            <person name="Ito M."/>
            <person name="Iwamoto M."/>
            <person name="Fukahori D."/>
            <person name="Shoda T."/>
            <person name="Sakoda M."/>
            <person name="Morohoshi T."/>
            <person name="Mitsuboshi M."/>
            <person name="Nishizawa T."/>
        </authorList>
    </citation>
    <scope>NUCLEOTIDE SEQUENCE</scope>
    <source>
        <strain evidence="1">CMC78</strain>
    </source>
</reference>
<sequence>MKRSITKRFTREAHREVPFDNVARPRRVKAYRAVRSCLVGGGVSGHTAKGSGLR</sequence>
<organism evidence="1">
    <name type="scientific">Streptomyces sp. CMC78</name>
    <dbReference type="NCBI Taxonomy" id="3231512"/>
    <lineage>
        <taxon>Bacteria</taxon>
        <taxon>Bacillati</taxon>
        <taxon>Actinomycetota</taxon>
        <taxon>Actinomycetes</taxon>
        <taxon>Kitasatosporales</taxon>
        <taxon>Streptomycetaceae</taxon>
        <taxon>Streptomyces</taxon>
    </lineage>
</organism>